<gene>
    <name evidence="1" type="ORF">SISNIDRAFT_490116</name>
</gene>
<sequence length="375" mass="43339">MSFPPPHTDAPGIFRRRARLDPGVYDLFDFNNDTKKAISELSWVTLRILGEQGDAWIGGRTRYPTAIFQRIVSFSSVLQKDEWARVQLQSYADERGTNPPNSQFYCEILMGVGQEWLHLHRMIQQMLKCRPVLSDLINFVHTRRYDDTFAHLVGYWFSAEDWVVIAAADVVLKGMVDLYRVISSTEEIHGITSTLLVISRTAQNIENLQSNYRSSPFHPVFVRLASFLRGWHLFAGPLDSLYGTLCKYFLIFDILHPGWGPWYLYTVWQESGTPMSTLHHRFIRVVLAKNDLDADPDNIDRVESEIVVYLHKLAGRAPYIPGTKHDLWNGFLGCDLPLLHQTFREFHMPMLARRAVGRRLNHEREEVSVFYAPSI</sequence>
<name>A0A164PAE6_9AGAM</name>
<dbReference type="AlphaFoldDB" id="A0A164PAE6"/>
<protein>
    <submittedName>
        <fullName evidence="1">Uncharacterized protein</fullName>
    </submittedName>
</protein>
<dbReference type="EMBL" id="KV419436">
    <property type="protein sequence ID" value="KZS88526.1"/>
    <property type="molecule type" value="Genomic_DNA"/>
</dbReference>
<evidence type="ECO:0000313" key="2">
    <source>
        <dbReference type="Proteomes" id="UP000076722"/>
    </source>
</evidence>
<organism evidence="1 2">
    <name type="scientific">Sistotremastrum niveocremeum HHB9708</name>
    <dbReference type="NCBI Taxonomy" id="1314777"/>
    <lineage>
        <taxon>Eukaryota</taxon>
        <taxon>Fungi</taxon>
        <taxon>Dikarya</taxon>
        <taxon>Basidiomycota</taxon>
        <taxon>Agaricomycotina</taxon>
        <taxon>Agaricomycetes</taxon>
        <taxon>Sistotremastrales</taxon>
        <taxon>Sistotremastraceae</taxon>
        <taxon>Sertulicium</taxon>
        <taxon>Sertulicium niveocremeum</taxon>
    </lineage>
</organism>
<evidence type="ECO:0000313" key="1">
    <source>
        <dbReference type="EMBL" id="KZS88526.1"/>
    </source>
</evidence>
<keyword evidence="2" id="KW-1185">Reference proteome</keyword>
<accession>A0A164PAE6</accession>
<proteinExistence type="predicted"/>
<dbReference type="Proteomes" id="UP000076722">
    <property type="component" value="Unassembled WGS sequence"/>
</dbReference>
<reference evidence="1 2" key="1">
    <citation type="journal article" date="2016" name="Mol. Biol. Evol.">
        <title>Comparative Genomics of Early-Diverging Mushroom-Forming Fungi Provides Insights into the Origins of Lignocellulose Decay Capabilities.</title>
        <authorList>
            <person name="Nagy L.G."/>
            <person name="Riley R."/>
            <person name="Tritt A."/>
            <person name="Adam C."/>
            <person name="Daum C."/>
            <person name="Floudas D."/>
            <person name="Sun H."/>
            <person name="Yadav J.S."/>
            <person name="Pangilinan J."/>
            <person name="Larsson K.H."/>
            <person name="Matsuura K."/>
            <person name="Barry K."/>
            <person name="Labutti K."/>
            <person name="Kuo R."/>
            <person name="Ohm R.A."/>
            <person name="Bhattacharya S.S."/>
            <person name="Shirouzu T."/>
            <person name="Yoshinaga Y."/>
            <person name="Martin F.M."/>
            <person name="Grigoriev I.V."/>
            <person name="Hibbett D.S."/>
        </authorList>
    </citation>
    <scope>NUCLEOTIDE SEQUENCE [LARGE SCALE GENOMIC DNA]</scope>
    <source>
        <strain evidence="1 2">HHB9708</strain>
    </source>
</reference>